<evidence type="ECO:0000313" key="3">
    <source>
        <dbReference type="Proteomes" id="UP001595846"/>
    </source>
</evidence>
<protein>
    <recommendedName>
        <fullName evidence="4">DUF2795 domain-containing protein</fullName>
    </recommendedName>
</protein>
<organism evidence="2 3">
    <name type="scientific">Halovivax cerinus</name>
    <dbReference type="NCBI Taxonomy" id="1487865"/>
    <lineage>
        <taxon>Archaea</taxon>
        <taxon>Methanobacteriati</taxon>
        <taxon>Methanobacteriota</taxon>
        <taxon>Stenosarchaea group</taxon>
        <taxon>Halobacteria</taxon>
        <taxon>Halobacteriales</taxon>
        <taxon>Natrialbaceae</taxon>
        <taxon>Halovivax</taxon>
    </lineage>
</organism>
<sequence>MAPDEPDVDRAEDRIDARKHERAARTESVLADVERHLGELEYPVTGEELSREYATGAMDLPNETESLGSAFDRLVNEEFASADEARKAIYGEVSGEAADVTEASPDRSLEPSDEGNEDAPSDAGGDRT</sequence>
<name>A0ABD5NM15_9EURY</name>
<evidence type="ECO:0000313" key="2">
    <source>
        <dbReference type="EMBL" id="MFC3957936.1"/>
    </source>
</evidence>
<comment type="caution">
    <text evidence="2">The sequence shown here is derived from an EMBL/GenBank/DDBJ whole genome shotgun (WGS) entry which is preliminary data.</text>
</comment>
<feature type="compositionally biased region" description="Acidic residues" evidence="1">
    <location>
        <begin position="111"/>
        <end position="120"/>
    </location>
</feature>
<accession>A0ABD5NM15</accession>
<proteinExistence type="predicted"/>
<dbReference type="AlphaFoldDB" id="A0ABD5NM15"/>
<evidence type="ECO:0008006" key="4">
    <source>
        <dbReference type="Google" id="ProtNLM"/>
    </source>
</evidence>
<dbReference type="RefSeq" id="WP_256530626.1">
    <property type="nucleotide sequence ID" value="NZ_CP101824.1"/>
</dbReference>
<feature type="region of interest" description="Disordered" evidence="1">
    <location>
        <begin position="1"/>
        <end position="26"/>
    </location>
</feature>
<feature type="region of interest" description="Disordered" evidence="1">
    <location>
        <begin position="93"/>
        <end position="128"/>
    </location>
</feature>
<keyword evidence="3" id="KW-1185">Reference proteome</keyword>
<gene>
    <name evidence="2" type="ORF">ACFOUR_06065</name>
</gene>
<dbReference type="GeneID" id="73903317"/>
<dbReference type="InterPro" id="IPR043899">
    <property type="entry name" value="DUF5789"/>
</dbReference>
<dbReference type="EMBL" id="JBHSAQ010000002">
    <property type="protein sequence ID" value="MFC3957936.1"/>
    <property type="molecule type" value="Genomic_DNA"/>
</dbReference>
<evidence type="ECO:0000256" key="1">
    <source>
        <dbReference type="SAM" id="MobiDB-lite"/>
    </source>
</evidence>
<dbReference type="Proteomes" id="UP001595846">
    <property type="component" value="Unassembled WGS sequence"/>
</dbReference>
<feature type="compositionally biased region" description="Basic and acidic residues" evidence="1">
    <location>
        <begin position="8"/>
        <end position="25"/>
    </location>
</feature>
<dbReference type="Pfam" id="PF19102">
    <property type="entry name" value="DUF5789"/>
    <property type="match status" value="1"/>
</dbReference>
<reference evidence="2 3" key="1">
    <citation type="journal article" date="2019" name="Int. J. Syst. Evol. Microbiol.">
        <title>The Global Catalogue of Microorganisms (GCM) 10K type strain sequencing project: providing services to taxonomists for standard genome sequencing and annotation.</title>
        <authorList>
            <consortium name="The Broad Institute Genomics Platform"/>
            <consortium name="The Broad Institute Genome Sequencing Center for Infectious Disease"/>
            <person name="Wu L."/>
            <person name="Ma J."/>
        </authorList>
    </citation>
    <scope>NUCLEOTIDE SEQUENCE [LARGE SCALE GENOMIC DNA]</scope>
    <source>
        <strain evidence="2 3">IBRC-M 10256</strain>
    </source>
</reference>